<dbReference type="GO" id="GO:0006351">
    <property type="term" value="P:DNA-templated transcription"/>
    <property type="evidence" value="ECO:0007669"/>
    <property type="project" value="TreeGrafter"/>
</dbReference>
<evidence type="ECO:0000256" key="3">
    <source>
        <dbReference type="ARBA" id="ARBA00023125"/>
    </source>
</evidence>
<dbReference type="PANTHER" id="PTHR30537">
    <property type="entry name" value="HTH-TYPE TRANSCRIPTIONAL REGULATOR"/>
    <property type="match status" value="1"/>
</dbReference>
<feature type="domain" description="HTH lysR-type" evidence="5">
    <location>
        <begin position="1"/>
        <end position="58"/>
    </location>
</feature>
<gene>
    <name evidence="6" type="ORF">SAMN02745724_00812</name>
</gene>
<dbReference type="Proteomes" id="UP000198862">
    <property type="component" value="Unassembled WGS sequence"/>
</dbReference>
<dbReference type="RefSeq" id="WP_091980213.1">
    <property type="nucleotide sequence ID" value="NZ_FOLO01000004.1"/>
</dbReference>
<keyword evidence="4" id="KW-0804">Transcription</keyword>
<dbReference type="EMBL" id="FOLO01000004">
    <property type="protein sequence ID" value="SFC06497.1"/>
    <property type="molecule type" value="Genomic_DNA"/>
</dbReference>
<dbReference type="OrthoDB" id="570111at2"/>
<evidence type="ECO:0000313" key="6">
    <source>
        <dbReference type="EMBL" id="SFC06497.1"/>
    </source>
</evidence>
<dbReference type="InterPro" id="IPR058163">
    <property type="entry name" value="LysR-type_TF_proteobact-type"/>
</dbReference>
<dbReference type="PANTHER" id="PTHR30537:SF3">
    <property type="entry name" value="TRANSCRIPTIONAL REGULATORY PROTEIN"/>
    <property type="match status" value="1"/>
</dbReference>
<evidence type="ECO:0000256" key="2">
    <source>
        <dbReference type="ARBA" id="ARBA00023015"/>
    </source>
</evidence>
<dbReference type="PROSITE" id="PS50931">
    <property type="entry name" value="HTH_LYSR"/>
    <property type="match status" value="1"/>
</dbReference>
<keyword evidence="3 6" id="KW-0238">DNA-binding</keyword>
<protein>
    <submittedName>
        <fullName evidence="6">DNA-binding transcriptional regulator, LysR family</fullName>
    </submittedName>
</protein>
<sequence>MNWDDLKVFLEVARSETLTMASKRLNIDPSTVSRRIHKLENELGTQLFDRSVTGHLLTEHGHELLTTALEIEQKTVATLDILQGKNLENKGNIRIGTTDAFGSYFITEQLTAFHNTHKYISIDLLPLQRLVKLTQYEADLAVTIEKPENKSLVVTKLCDYRLKMYASKDYLEKNTDINCLSDLSNHATIGYVDDLIFSDQLCYLDRYLEKVKPVFRSTSVIAQYKAVQNGLGLAILPCFLASNANNLVPVLENEINIIRSFWMAAPIERKRLARVNKLWQHLKEATLQAKPLLLGQ</sequence>
<proteinExistence type="inferred from homology"/>
<dbReference type="InterPro" id="IPR005119">
    <property type="entry name" value="LysR_subst-bd"/>
</dbReference>
<keyword evidence="7" id="KW-1185">Reference proteome</keyword>
<dbReference type="STRING" id="1123010.SAMN02745724_00812"/>
<dbReference type="InterPro" id="IPR036388">
    <property type="entry name" value="WH-like_DNA-bd_sf"/>
</dbReference>
<evidence type="ECO:0000256" key="1">
    <source>
        <dbReference type="ARBA" id="ARBA00009437"/>
    </source>
</evidence>
<accession>A0A1I1G426</accession>
<dbReference type="Pfam" id="PF03466">
    <property type="entry name" value="LysR_substrate"/>
    <property type="match status" value="1"/>
</dbReference>
<dbReference type="Gene3D" id="3.40.190.290">
    <property type="match status" value="1"/>
</dbReference>
<dbReference type="Pfam" id="PF00126">
    <property type="entry name" value="HTH_1"/>
    <property type="match status" value="1"/>
</dbReference>
<name>A0A1I1G426_9GAMM</name>
<organism evidence="6 7">
    <name type="scientific">Pseudoalteromonas denitrificans DSM 6059</name>
    <dbReference type="NCBI Taxonomy" id="1123010"/>
    <lineage>
        <taxon>Bacteria</taxon>
        <taxon>Pseudomonadati</taxon>
        <taxon>Pseudomonadota</taxon>
        <taxon>Gammaproteobacteria</taxon>
        <taxon>Alteromonadales</taxon>
        <taxon>Pseudoalteromonadaceae</taxon>
        <taxon>Pseudoalteromonas</taxon>
    </lineage>
</organism>
<evidence type="ECO:0000256" key="4">
    <source>
        <dbReference type="ARBA" id="ARBA00023163"/>
    </source>
</evidence>
<evidence type="ECO:0000313" key="7">
    <source>
        <dbReference type="Proteomes" id="UP000198862"/>
    </source>
</evidence>
<reference evidence="6 7" key="1">
    <citation type="submission" date="2016-10" db="EMBL/GenBank/DDBJ databases">
        <authorList>
            <person name="de Groot N.N."/>
        </authorList>
    </citation>
    <scope>NUCLEOTIDE SEQUENCE [LARGE SCALE GENOMIC DNA]</scope>
    <source>
        <strain evidence="6 7">DSM 6059</strain>
    </source>
</reference>
<dbReference type="InterPro" id="IPR036390">
    <property type="entry name" value="WH_DNA-bd_sf"/>
</dbReference>
<comment type="similarity">
    <text evidence="1">Belongs to the LysR transcriptional regulatory family.</text>
</comment>
<dbReference type="GO" id="GO:0043565">
    <property type="term" value="F:sequence-specific DNA binding"/>
    <property type="evidence" value="ECO:0007669"/>
    <property type="project" value="TreeGrafter"/>
</dbReference>
<dbReference type="GO" id="GO:0003700">
    <property type="term" value="F:DNA-binding transcription factor activity"/>
    <property type="evidence" value="ECO:0007669"/>
    <property type="project" value="InterPro"/>
</dbReference>
<dbReference type="Gene3D" id="1.10.10.10">
    <property type="entry name" value="Winged helix-like DNA-binding domain superfamily/Winged helix DNA-binding domain"/>
    <property type="match status" value="1"/>
</dbReference>
<evidence type="ECO:0000259" key="5">
    <source>
        <dbReference type="PROSITE" id="PS50931"/>
    </source>
</evidence>
<dbReference type="SUPFAM" id="SSF53850">
    <property type="entry name" value="Periplasmic binding protein-like II"/>
    <property type="match status" value="1"/>
</dbReference>
<dbReference type="PRINTS" id="PR00039">
    <property type="entry name" value="HTHLYSR"/>
</dbReference>
<dbReference type="InterPro" id="IPR000847">
    <property type="entry name" value="LysR_HTH_N"/>
</dbReference>
<dbReference type="AlphaFoldDB" id="A0A1I1G426"/>
<dbReference type="SUPFAM" id="SSF46785">
    <property type="entry name" value="Winged helix' DNA-binding domain"/>
    <property type="match status" value="1"/>
</dbReference>
<keyword evidence="2" id="KW-0805">Transcription regulation</keyword>